<protein>
    <submittedName>
        <fullName evidence="4">Site-specific integrase</fullName>
    </submittedName>
</protein>
<dbReference type="Proteomes" id="UP001235664">
    <property type="component" value="Unassembled WGS sequence"/>
</dbReference>
<dbReference type="InterPro" id="IPR011010">
    <property type="entry name" value="DNA_brk_join_enz"/>
</dbReference>
<sequence length="665" mass="73988">MSGIQNVTRKQGTYYYRKLIRLGPDKPFRLRMSLKTTCRKRAGLLAPALTLIGERVAMNMMSNMARDGLTGAQRAEIYRRQMLEERDRLETMYASLHIVPPEDHDDIGKALSLRLGASEMAAQDGAKNGKVEDFLIAHLDPDDDEAPVLILAWSDIAASIEHEGAEQAAIARLAEIGVDQSALREAMARKVINEARIVAIREFREVLANPGSAYPAVPIGGYESASQDHAAPIALASADQSQPVAPGPWATMTPTQAVEKFFEHNPRTGGADGTARKSGMKPWTEKTREQFRLPAQFLEEVMGGRPLAQVTHDDLVKLNRCFGKLHGATFRKAKRQREMTILEIVAEYEAEVAAGKKATARPEKANSNGSGIGEKQYLTDDDLGLNPITTNRHWGFLRQLTNWFSGHQSLAKLDYRAFTVYDERNQRNLRAVYTEEQGRELFSLPPWTGSKSHSRRMQSGNVLVHDAWYFVPLIAWYSGMRRDEICGMELVDIEESDGFWLFFIRDNATRRIKTIGSERKLPFADELIRLGLPEYVKALREAGETLLFPELAAESGKGTMGDAYYKRVWVKIAAALPFVGGGQGVHAFRHTAIDSLKAAKISEAVAADFAGHKTQGETGGRYSKAHIPLLKEAADAIPEVTKDIRPFPVSLLPDRLRGPSRARRR</sequence>
<keyword evidence="5" id="KW-1185">Reference proteome</keyword>
<dbReference type="RefSeq" id="WP_305929279.1">
    <property type="nucleotide sequence ID" value="NZ_JAVAIL010000002.1"/>
</dbReference>
<comment type="caution">
    <text evidence="4">The sequence shown here is derived from an EMBL/GenBank/DDBJ whole genome shotgun (WGS) entry which is preliminary data.</text>
</comment>
<dbReference type="SUPFAM" id="SSF56349">
    <property type="entry name" value="DNA breaking-rejoining enzymes"/>
    <property type="match status" value="1"/>
</dbReference>
<evidence type="ECO:0000313" key="5">
    <source>
        <dbReference type="Proteomes" id="UP001235664"/>
    </source>
</evidence>
<dbReference type="CDD" id="cd01184">
    <property type="entry name" value="INT_C_like_1"/>
    <property type="match status" value="1"/>
</dbReference>
<dbReference type="InterPro" id="IPR013762">
    <property type="entry name" value="Integrase-like_cat_sf"/>
</dbReference>
<gene>
    <name evidence="4" type="ORF">Q9K01_05825</name>
</gene>
<dbReference type="Gene3D" id="1.10.443.10">
    <property type="entry name" value="Intergrase catalytic core"/>
    <property type="match status" value="1"/>
</dbReference>
<feature type="region of interest" description="Disordered" evidence="2">
    <location>
        <begin position="264"/>
        <end position="283"/>
    </location>
</feature>
<accession>A0ABT9H743</accession>
<name>A0ABT9H743_9SPHN</name>
<organism evidence="4 5">
    <name type="scientific">Qipengyuania benthica</name>
    <dbReference type="NCBI Taxonomy" id="3067651"/>
    <lineage>
        <taxon>Bacteria</taxon>
        <taxon>Pseudomonadati</taxon>
        <taxon>Pseudomonadota</taxon>
        <taxon>Alphaproteobacteria</taxon>
        <taxon>Sphingomonadales</taxon>
        <taxon>Erythrobacteraceae</taxon>
        <taxon>Qipengyuania</taxon>
    </lineage>
</organism>
<dbReference type="EMBL" id="JAVAIL010000002">
    <property type="protein sequence ID" value="MDP4539137.1"/>
    <property type="molecule type" value="Genomic_DNA"/>
</dbReference>
<feature type="domain" description="Tyr recombinase" evidence="3">
    <location>
        <begin position="428"/>
        <end position="635"/>
    </location>
</feature>
<reference evidence="4 5" key="1">
    <citation type="submission" date="2023-08" db="EMBL/GenBank/DDBJ databases">
        <title>genomic of DY56.</title>
        <authorList>
            <person name="Wang Y."/>
        </authorList>
    </citation>
    <scope>NUCLEOTIDE SEQUENCE [LARGE SCALE GENOMIC DNA]</scope>
    <source>
        <strain evidence="4 5">DY56-A-20</strain>
    </source>
</reference>
<dbReference type="InterPro" id="IPR002104">
    <property type="entry name" value="Integrase_catalytic"/>
</dbReference>
<evidence type="ECO:0000259" key="3">
    <source>
        <dbReference type="PROSITE" id="PS51898"/>
    </source>
</evidence>
<keyword evidence="1" id="KW-0233">DNA recombination</keyword>
<evidence type="ECO:0000313" key="4">
    <source>
        <dbReference type="EMBL" id="MDP4539137.1"/>
    </source>
</evidence>
<dbReference type="PROSITE" id="PS51898">
    <property type="entry name" value="TYR_RECOMBINASE"/>
    <property type="match status" value="1"/>
</dbReference>
<evidence type="ECO:0000256" key="2">
    <source>
        <dbReference type="SAM" id="MobiDB-lite"/>
    </source>
</evidence>
<proteinExistence type="predicted"/>
<evidence type="ECO:0000256" key="1">
    <source>
        <dbReference type="ARBA" id="ARBA00023172"/>
    </source>
</evidence>